<gene>
    <name evidence="13" type="ORF">AB8S08_04800</name>
</gene>
<protein>
    <submittedName>
        <fullName evidence="13">TonB-dependent receptor</fullName>
    </submittedName>
</protein>
<reference evidence="13" key="1">
    <citation type="submission" date="2024-07" db="EMBL/GenBank/DDBJ databases">
        <title>Whole genome sequence of bacterial strains from algal surface.</title>
        <authorList>
            <person name="Kumar P."/>
        </authorList>
    </citation>
    <scope>NUCLEOTIDE SEQUENCE</scope>
    <source>
        <strain evidence="13">PP-1MA</strain>
    </source>
</reference>
<dbReference type="SUPFAM" id="SSF56935">
    <property type="entry name" value="Porins"/>
    <property type="match status" value="1"/>
</dbReference>
<dbReference type="InterPro" id="IPR012910">
    <property type="entry name" value="Plug_dom"/>
</dbReference>
<keyword evidence="3 8" id="KW-1134">Transmembrane beta strand</keyword>
<evidence type="ECO:0000256" key="7">
    <source>
        <dbReference type="ARBA" id="ARBA00023237"/>
    </source>
</evidence>
<dbReference type="InterPro" id="IPR037066">
    <property type="entry name" value="Plug_dom_sf"/>
</dbReference>
<feature type="domain" description="TonB-dependent receptor plug" evidence="12">
    <location>
        <begin position="64"/>
        <end position="168"/>
    </location>
</feature>
<keyword evidence="10" id="KW-0732">Signal</keyword>
<keyword evidence="2 8" id="KW-0813">Transport</keyword>
<dbReference type="Pfam" id="PF07715">
    <property type="entry name" value="Plug"/>
    <property type="match status" value="1"/>
</dbReference>
<evidence type="ECO:0000313" key="13">
    <source>
        <dbReference type="EMBL" id="XDV10502.1"/>
    </source>
</evidence>
<sequence length="851" mass="93826">MKPSYLAWLIAAACGLPVAAPVLAQQTPVTTTSTEQTAPEATDDIEEVLTIGSREALQKAVQQQRDAGGIINVVKKDDMGKLQDDSVSDALQRIPGLSVERDQGEGRFIRIRGLAPDLNSVSYNGTQLAAPEAGRRAVALDVIPSDLLESIEVNKTLTPDMAAGSLGGNIELKSMTAFDRDGAFYSVTTDLGYNQQASETNPKVSGVWSNTFGLGQQDKVFGVALAASYHDRSFTTDNVETGGNWDLDEAGLEEFEQRAYAVNRERTGLALNLDFRPTADGDYYLRSLYSEFADTEIRQGRIVEFADPMQAGVAGAGEIVRELKDRKETQEITAVVVGTEQRVGDWTLQLEGGTSKASEVQPFAIGGAQFKQEFADGLSYQGSERLSLQGPAAINATAGYELDEVEVSDADTEETENNVKLDVAYNWLQPSYQVTFKGGVKLSQREKTAREDIFIFEDFADLGVSGLSLADYAGADVDYGLDNFGPGISAAALWQMLEPLAMQDFRDDVESAISSYAIDEDISAGYLMADIQGDAWQVIVGSRYEYDERVARGNSYNDESGEFDALTASYSNARWLPSLVTRYDLSDATVARFAYSSGMVRPSFEQIRPSYYLENDDGDLKAEFGNPDLEPLTSANLDLGIEHYDENLGVMSAILFYKDIKNFVYEADVAGRPGFENFDEAITYINGDDAWVYGLELNLVHQFSGYQNWLDNFLINTNLTFTDSEATVDWLADGSLMTRDIPLPSQSDTTANIALGYETMDLSLRLAANYKSKYLLELGDIEDSRYDIYEDDNVTVDFSAKYLVNEHVSLSFAANNITNESYYVYTGQRRYNAQYETYGRSFTLGLQITNW</sequence>
<keyword evidence="5 9" id="KW-0798">TonB box</keyword>
<evidence type="ECO:0000256" key="9">
    <source>
        <dbReference type="RuleBase" id="RU003357"/>
    </source>
</evidence>
<comment type="subcellular location">
    <subcellularLocation>
        <location evidence="1 8">Cell outer membrane</location>
        <topology evidence="1 8">Multi-pass membrane protein</topology>
    </subcellularLocation>
</comment>
<dbReference type="PANTHER" id="PTHR40980:SF4">
    <property type="entry name" value="TONB-DEPENDENT RECEPTOR-LIKE BETA-BARREL DOMAIN-CONTAINING PROTEIN"/>
    <property type="match status" value="1"/>
</dbReference>
<keyword evidence="13" id="KW-0675">Receptor</keyword>
<dbReference type="CDD" id="cd01347">
    <property type="entry name" value="ligand_gated_channel"/>
    <property type="match status" value="1"/>
</dbReference>
<dbReference type="Pfam" id="PF00593">
    <property type="entry name" value="TonB_dep_Rec_b-barrel"/>
    <property type="match status" value="1"/>
</dbReference>
<evidence type="ECO:0000256" key="4">
    <source>
        <dbReference type="ARBA" id="ARBA00022692"/>
    </source>
</evidence>
<evidence type="ECO:0000256" key="8">
    <source>
        <dbReference type="PROSITE-ProRule" id="PRU01360"/>
    </source>
</evidence>
<evidence type="ECO:0000256" key="3">
    <source>
        <dbReference type="ARBA" id="ARBA00022452"/>
    </source>
</evidence>
<evidence type="ECO:0000256" key="5">
    <source>
        <dbReference type="ARBA" id="ARBA00023077"/>
    </source>
</evidence>
<feature type="signal peptide" evidence="10">
    <location>
        <begin position="1"/>
        <end position="24"/>
    </location>
</feature>
<dbReference type="PANTHER" id="PTHR40980">
    <property type="entry name" value="PLUG DOMAIN-CONTAINING PROTEIN"/>
    <property type="match status" value="1"/>
</dbReference>
<dbReference type="InterPro" id="IPR000531">
    <property type="entry name" value="Beta-barrel_TonB"/>
</dbReference>
<evidence type="ECO:0000256" key="1">
    <source>
        <dbReference type="ARBA" id="ARBA00004571"/>
    </source>
</evidence>
<evidence type="ECO:0000256" key="6">
    <source>
        <dbReference type="ARBA" id="ARBA00023136"/>
    </source>
</evidence>
<feature type="domain" description="TonB-dependent receptor-like beta-barrel" evidence="11">
    <location>
        <begin position="402"/>
        <end position="817"/>
    </location>
</feature>
<evidence type="ECO:0000256" key="10">
    <source>
        <dbReference type="SAM" id="SignalP"/>
    </source>
</evidence>
<accession>A0AB39XCH0</accession>
<dbReference type="PROSITE" id="PS52016">
    <property type="entry name" value="TONB_DEPENDENT_REC_3"/>
    <property type="match status" value="1"/>
</dbReference>
<evidence type="ECO:0000256" key="2">
    <source>
        <dbReference type="ARBA" id="ARBA00022448"/>
    </source>
</evidence>
<keyword evidence="4 8" id="KW-0812">Transmembrane</keyword>
<keyword evidence="6 8" id="KW-0472">Membrane</keyword>
<organism evidence="13">
    <name type="scientific">Pseudidiomarina sp. PP-1MA</name>
    <dbReference type="NCBI Taxonomy" id="3237706"/>
    <lineage>
        <taxon>Bacteria</taxon>
        <taxon>Pseudomonadati</taxon>
        <taxon>Pseudomonadota</taxon>
        <taxon>Gammaproteobacteria</taxon>
        <taxon>Alteromonadales</taxon>
        <taxon>Idiomarinaceae</taxon>
        <taxon>Pseudidiomarina</taxon>
    </lineage>
</organism>
<dbReference type="InterPro" id="IPR039426">
    <property type="entry name" value="TonB-dep_rcpt-like"/>
</dbReference>
<name>A0AB39XCH0_9GAMM</name>
<dbReference type="RefSeq" id="WP_369743896.1">
    <property type="nucleotide sequence ID" value="NZ_CP165718.1"/>
</dbReference>
<dbReference type="GO" id="GO:0009279">
    <property type="term" value="C:cell outer membrane"/>
    <property type="evidence" value="ECO:0007669"/>
    <property type="project" value="UniProtKB-SubCell"/>
</dbReference>
<dbReference type="EMBL" id="CP165718">
    <property type="protein sequence ID" value="XDV10502.1"/>
    <property type="molecule type" value="Genomic_DNA"/>
</dbReference>
<dbReference type="AlphaFoldDB" id="A0AB39XCH0"/>
<proteinExistence type="inferred from homology"/>
<evidence type="ECO:0000259" key="11">
    <source>
        <dbReference type="Pfam" id="PF00593"/>
    </source>
</evidence>
<keyword evidence="7 8" id="KW-0998">Cell outer membrane</keyword>
<dbReference type="NCBIfam" id="TIGR01782">
    <property type="entry name" value="TonB-Xanth-Caul"/>
    <property type="match status" value="1"/>
</dbReference>
<evidence type="ECO:0000259" key="12">
    <source>
        <dbReference type="Pfam" id="PF07715"/>
    </source>
</evidence>
<dbReference type="InterPro" id="IPR036942">
    <property type="entry name" value="Beta-barrel_TonB_sf"/>
</dbReference>
<dbReference type="Gene3D" id="2.40.170.20">
    <property type="entry name" value="TonB-dependent receptor, beta-barrel domain"/>
    <property type="match status" value="1"/>
</dbReference>
<feature type="chain" id="PRO_5044297399" evidence="10">
    <location>
        <begin position="25"/>
        <end position="851"/>
    </location>
</feature>
<dbReference type="Gene3D" id="2.170.130.10">
    <property type="entry name" value="TonB-dependent receptor, plug domain"/>
    <property type="match status" value="1"/>
</dbReference>
<comment type="similarity">
    <text evidence="8 9">Belongs to the TonB-dependent receptor family.</text>
</comment>
<dbReference type="InterPro" id="IPR010104">
    <property type="entry name" value="TonB_rcpt_bac"/>
</dbReference>